<reference evidence="2 3" key="1">
    <citation type="submission" date="2018-10" db="EMBL/GenBank/DDBJ databases">
        <title>Natrarchaeobius chitinivorans gen. nov., sp. nov., and Natrarchaeobius haloalkaliphilus sp. nov., alkaliphilic, chitin-utilizing haloarchaea from hypersaline alkaline lakes.</title>
        <authorList>
            <person name="Sorokin D.Y."/>
            <person name="Elcheninov A.G."/>
            <person name="Kostrikina N.A."/>
            <person name="Bale N.J."/>
            <person name="Sinninghe Damste J.S."/>
            <person name="Khijniak T.V."/>
            <person name="Kublanov I.V."/>
            <person name="Toshchakov S.V."/>
        </authorList>
    </citation>
    <scope>NUCLEOTIDE SEQUENCE [LARGE SCALE GENOMIC DNA]</scope>
    <source>
        <strain evidence="2 3">AArcht4T</strain>
    </source>
</reference>
<protein>
    <submittedName>
        <fullName evidence="2">Uncharacterized protein</fullName>
    </submittedName>
</protein>
<gene>
    <name evidence="2" type="ORF">EA473_21190</name>
</gene>
<dbReference type="Proteomes" id="UP000282323">
    <property type="component" value="Unassembled WGS sequence"/>
</dbReference>
<keyword evidence="1" id="KW-0812">Transmembrane</keyword>
<keyword evidence="3" id="KW-1185">Reference proteome</keyword>
<evidence type="ECO:0000313" key="3">
    <source>
        <dbReference type="Proteomes" id="UP000282323"/>
    </source>
</evidence>
<keyword evidence="1" id="KW-1133">Transmembrane helix</keyword>
<feature type="transmembrane region" description="Helical" evidence="1">
    <location>
        <begin position="53"/>
        <end position="79"/>
    </location>
</feature>
<dbReference type="EMBL" id="REGA01000028">
    <property type="protein sequence ID" value="RQG90470.1"/>
    <property type="molecule type" value="Genomic_DNA"/>
</dbReference>
<evidence type="ECO:0000256" key="1">
    <source>
        <dbReference type="SAM" id="Phobius"/>
    </source>
</evidence>
<sequence>MTSTASNQADSGLLDSRFSIGAAALAGISVLVALVFAWTGYQGEQLFVVGTEMNLINGMAGFMLAIFLAIVALIAAVYMEPGFDH</sequence>
<dbReference type="RefSeq" id="WP_124197537.1">
    <property type="nucleotide sequence ID" value="NZ_REGA01000028.1"/>
</dbReference>
<evidence type="ECO:0000313" key="2">
    <source>
        <dbReference type="EMBL" id="RQG90470.1"/>
    </source>
</evidence>
<name>A0A3N6M3J9_NATCH</name>
<proteinExistence type="predicted"/>
<accession>A0A3N6M3J9</accession>
<dbReference type="OrthoDB" id="170241at2157"/>
<keyword evidence="1" id="KW-0472">Membrane</keyword>
<dbReference type="AlphaFoldDB" id="A0A3N6M3J9"/>
<organism evidence="2 3">
    <name type="scientific">Natrarchaeobius chitinivorans</name>
    <dbReference type="NCBI Taxonomy" id="1679083"/>
    <lineage>
        <taxon>Archaea</taxon>
        <taxon>Methanobacteriati</taxon>
        <taxon>Methanobacteriota</taxon>
        <taxon>Stenosarchaea group</taxon>
        <taxon>Halobacteria</taxon>
        <taxon>Halobacteriales</taxon>
        <taxon>Natrialbaceae</taxon>
        <taxon>Natrarchaeobius</taxon>
    </lineage>
</organism>
<feature type="transmembrane region" description="Helical" evidence="1">
    <location>
        <begin position="20"/>
        <end position="41"/>
    </location>
</feature>
<comment type="caution">
    <text evidence="2">The sequence shown here is derived from an EMBL/GenBank/DDBJ whole genome shotgun (WGS) entry which is preliminary data.</text>
</comment>